<accession>X1GCW0</accession>
<dbReference type="EMBL" id="BARU01013662">
    <property type="protein sequence ID" value="GAH39434.1"/>
    <property type="molecule type" value="Genomic_DNA"/>
</dbReference>
<reference evidence="1" key="1">
    <citation type="journal article" date="2014" name="Front. Microbiol.">
        <title>High frequency of phylogenetically diverse reductive dehalogenase-homologous genes in deep subseafloor sedimentary metagenomes.</title>
        <authorList>
            <person name="Kawai M."/>
            <person name="Futagami T."/>
            <person name="Toyoda A."/>
            <person name="Takaki Y."/>
            <person name="Nishi S."/>
            <person name="Hori S."/>
            <person name="Arai W."/>
            <person name="Tsubouchi T."/>
            <person name="Morono Y."/>
            <person name="Uchiyama I."/>
            <person name="Ito T."/>
            <person name="Fujiyama A."/>
            <person name="Inagaki F."/>
            <person name="Takami H."/>
        </authorList>
    </citation>
    <scope>NUCLEOTIDE SEQUENCE</scope>
    <source>
        <strain evidence="1">Expedition CK06-06</strain>
    </source>
</reference>
<name>X1GCW0_9ZZZZ</name>
<comment type="caution">
    <text evidence="1">The sequence shown here is derived from an EMBL/GenBank/DDBJ whole genome shotgun (WGS) entry which is preliminary data.</text>
</comment>
<gene>
    <name evidence="1" type="ORF">S03H2_24545</name>
</gene>
<organism evidence="1">
    <name type="scientific">marine sediment metagenome</name>
    <dbReference type="NCBI Taxonomy" id="412755"/>
    <lineage>
        <taxon>unclassified sequences</taxon>
        <taxon>metagenomes</taxon>
        <taxon>ecological metagenomes</taxon>
    </lineage>
</organism>
<proteinExistence type="predicted"/>
<evidence type="ECO:0000313" key="1">
    <source>
        <dbReference type="EMBL" id="GAH39434.1"/>
    </source>
</evidence>
<protein>
    <submittedName>
        <fullName evidence="1">Uncharacterized protein</fullName>
    </submittedName>
</protein>
<sequence>MPANKVFIVGRWSANLANASGVAGWSAYLGESDATDAALSKTLISRAVTKDTKIGIYEEIFAVFSADKYVTASSEHASLDVLANTSLYGVEVNA</sequence>
<dbReference type="AlphaFoldDB" id="X1GCW0"/>